<evidence type="ECO:0000256" key="1">
    <source>
        <dbReference type="ARBA" id="ARBA00001966"/>
    </source>
</evidence>
<dbReference type="PANTHER" id="PTHR32329:SF5">
    <property type="entry name" value="ACTIVATOR OF 2-HYDROXYACYL-COA DEHYDRATASE"/>
    <property type="match status" value="1"/>
</dbReference>
<evidence type="ECO:0000256" key="3">
    <source>
        <dbReference type="ARBA" id="ARBA00023004"/>
    </source>
</evidence>
<reference evidence="6 7" key="1">
    <citation type="submission" date="2015-01" db="EMBL/GenBank/DDBJ databases">
        <title>Genome sequence of the anaerobic bacterium Geobacter soli GSS01, a dissimilatory Fe(III) reducer from soil.</title>
        <authorList>
            <person name="Yang G."/>
            <person name="Zhou S."/>
        </authorList>
    </citation>
    <scope>NUCLEOTIDE SEQUENCE [LARGE SCALE GENOMIC DNA]</scope>
    <source>
        <strain evidence="6 7">GSS01</strain>
    </source>
</reference>
<comment type="cofactor">
    <cofactor evidence="1">
        <name>[4Fe-4S] cluster</name>
        <dbReference type="ChEBI" id="CHEBI:49883"/>
    </cofactor>
</comment>
<dbReference type="CDD" id="cd24109">
    <property type="entry name" value="ASKHA_NBD_YjiL-like"/>
    <property type="match status" value="1"/>
</dbReference>
<dbReference type="Pfam" id="PF01869">
    <property type="entry name" value="BcrAD_BadFG"/>
    <property type="match status" value="1"/>
</dbReference>
<dbReference type="GO" id="GO:0051536">
    <property type="term" value="F:iron-sulfur cluster binding"/>
    <property type="evidence" value="ECO:0007669"/>
    <property type="project" value="UniProtKB-KW"/>
</dbReference>
<accession>A0A0C1TRB3</accession>
<sequence>MNLGIDLGSRKAKFALVQEGHVIRLADHDTVPFYKRYGRLEGEELVLDLAASGLFSTEELEGATVVVTGYGRNTLSLRGARVVSEIRAHVAGALAQTGLDDFTLLDMGGQDTKVALVRGGKLADFVMNDKCAASSGRYLENMAAILEVSLDELSSHWRDPVPLDATCGIFGESELIGQILRGYPMERLCAGVNQTLVKRVLPMLRRFPSETVVLTGGVAHNRALVRLLEDATGRALVVPEHPQHNGAIGCAVIRDQGPGTRDR</sequence>
<name>A0A0C1TRB3_9BACT</name>
<dbReference type="InterPro" id="IPR043129">
    <property type="entry name" value="ATPase_NBD"/>
</dbReference>
<dbReference type="Proteomes" id="UP000031433">
    <property type="component" value="Unassembled WGS sequence"/>
</dbReference>
<evidence type="ECO:0000313" key="6">
    <source>
        <dbReference type="EMBL" id="KIE43284.1"/>
    </source>
</evidence>
<evidence type="ECO:0000313" key="7">
    <source>
        <dbReference type="Proteomes" id="UP000031433"/>
    </source>
</evidence>
<proteinExistence type="predicted"/>
<evidence type="ECO:0000256" key="4">
    <source>
        <dbReference type="ARBA" id="ARBA00023014"/>
    </source>
</evidence>
<evidence type="ECO:0000256" key="2">
    <source>
        <dbReference type="ARBA" id="ARBA00022723"/>
    </source>
</evidence>
<dbReference type="EMBL" id="JXBL01000001">
    <property type="protein sequence ID" value="KIE43284.1"/>
    <property type="molecule type" value="Genomic_DNA"/>
</dbReference>
<dbReference type="RefSeq" id="WP_039646606.1">
    <property type="nucleotide sequence ID" value="NZ_JXBL01000001.1"/>
</dbReference>
<feature type="domain" description="ATPase BadF/BadG/BcrA/BcrD type" evidence="5">
    <location>
        <begin position="3"/>
        <end position="252"/>
    </location>
</feature>
<comment type="caution">
    <text evidence="6">The sequence shown here is derived from an EMBL/GenBank/DDBJ whole genome shotgun (WGS) entry which is preliminary data.</text>
</comment>
<dbReference type="InterPro" id="IPR008275">
    <property type="entry name" value="CoA_E_activase_dom"/>
</dbReference>
<keyword evidence="7" id="KW-1185">Reference proteome</keyword>
<keyword evidence="4" id="KW-0411">Iron-sulfur</keyword>
<dbReference type="PANTHER" id="PTHR32329">
    <property type="entry name" value="BIFUNCTIONAL PROTEIN [INCLUDES 2-HYDROXYACYL-COA DEHYDRATASE (N-TER) AND ITS ACTIVATOR DOMAIN (C_TERM)-RELATED"/>
    <property type="match status" value="1"/>
</dbReference>
<dbReference type="InterPro" id="IPR051805">
    <property type="entry name" value="Dehydratase_Activator_Redct"/>
</dbReference>
<dbReference type="Gene3D" id="3.30.420.40">
    <property type="match status" value="2"/>
</dbReference>
<gene>
    <name evidence="6" type="ORF">SE37_11900</name>
</gene>
<dbReference type="AlphaFoldDB" id="A0A0C1TRB3"/>
<evidence type="ECO:0000259" key="5">
    <source>
        <dbReference type="Pfam" id="PF01869"/>
    </source>
</evidence>
<dbReference type="GO" id="GO:0046872">
    <property type="term" value="F:metal ion binding"/>
    <property type="evidence" value="ECO:0007669"/>
    <property type="project" value="UniProtKB-KW"/>
</dbReference>
<keyword evidence="3" id="KW-0408">Iron</keyword>
<dbReference type="InterPro" id="IPR002731">
    <property type="entry name" value="ATPase_BadF"/>
</dbReference>
<dbReference type="NCBIfam" id="TIGR00241">
    <property type="entry name" value="CoA_E_activ"/>
    <property type="match status" value="1"/>
</dbReference>
<organism evidence="6 7">
    <name type="scientific">Geobacter soli</name>
    <dbReference type="NCBI Taxonomy" id="1510391"/>
    <lineage>
        <taxon>Bacteria</taxon>
        <taxon>Pseudomonadati</taxon>
        <taxon>Thermodesulfobacteriota</taxon>
        <taxon>Desulfuromonadia</taxon>
        <taxon>Geobacterales</taxon>
        <taxon>Geobacteraceae</taxon>
        <taxon>Geobacter</taxon>
    </lineage>
</organism>
<keyword evidence="2" id="KW-0479">Metal-binding</keyword>
<dbReference type="SUPFAM" id="SSF53067">
    <property type="entry name" value="Actin-like ATPase domain"/>
    <property type="match status" value="1"/>
</dbReference>
<protein>
    <submittedName>
        <fullName evidence="6">2-hydroxyglutaryl-CoA dehydratase</fullName>
    </submittedName>
</protein>